<proteinExistence type="predicted"/>
<name>A0A4Y7PEI2_9AGAM</name>
<sequence length="167" mass="18906">MHDKKLEWDVQVLKRKLGGEHVNETYRCVSMSGQRLAASNERRLTAHHKFPSIHVSELKDYATQSPVNCAKTTSDLMPPTTSSPSLQNTFRLNSIHLVNLGPVILLLPSYRFAAKMTRKYRALVLARYRRHVLHISEESPAPLLRFYGLLAMSSRMAGNALKNFSAC</sequence>
<dbReference type="VEuPathDB" id="FungiDB:BD410DRAFT_846649"/>
<accession>A0A4Y7PEI2</accession>
<protein>
    <submittedName>
        <fullName evidence="1">Uncharacterized protein</fullName>
    </submittedName>
</protein>
<keyword evidence="2" id="KW-1185">Reference proteome</keyword>
<organism evidence="1 2">
    <name type="scientific">Rickenella mellea</name>
    <dbReference type="NCBI Taxonomy" id="50990"/>
    <lineage>
        <taxon>Eukaryota</taxon>
        <taxon>Fungi</taxon>
        <taxon>Dikarya</taxon>
        <taxon>Basidiomycota</taxon>
        <taxon>Agaricomycotina</taxon>
        <taxon>Agaricomycetes</taxon>
        <taxon>Hymenochaetales</taxon>
        <taxon>Rickenellaceae</taxon>
        <taxon>Rickenella</taxon>
    </lineage>
</organism>
<evidence type="ECO:0000313" key="1">
    <source>
        <dbReference type="EMBL" id="TDL13747.1"/>
    </source>
</evidence>
<dbReference type="EMBL" id="ML170474">
    <property type="protein sequence ID" value="TDL13747.1"/>
    <property type="molecule type" value="Genomic_DNA"/>
</dbReference>
<reference evidence="1 2" key="1">
    <citation type="submission" date="2018-06" db="EMBL/GenBank/DDBJ databases">
        <title>A transcriptomic atlas of mushroom development highlights an independent origin of complex multicellularity.</title>
        <authorList>
            <consortium name="DOE Joint Genome Institute"/>
            <person name="Krizsan K."/>
            <person name="Almasi E."/>
            <person name="Merenyi Z."/>
            <person name="Sahu N."/>
            <person name="Viragh M."/>
            <person name="Koszo T."/>
            <person name="Mondo S."/>
            <person name="Kiss B."/>
            <person name="Balint B."/>
            <person name="Kues U."/>
            <person name="Barry K."/>
            <person name="Hegedus J.C."/>
            <person name="Henrissat B."/>
            <person name="Johnson J."/>
            <person name="Lipzen A."/>
            <person name="Ohm R."/>
            <person name="Nagy I."/>
            <person name="Pangilinan J."/>
            <person name="Yan J."/>
            <person name="Xiong Y."/>
            <person name="Grigoriev I.V."/>
            <person name="Hibbett D.S."/>
            <person name="Nagy L.G."/>
        </authorList>
    </citation>
    <scope>NUCLEOTIDE SEQUENCE [LARGE SCALE GENOMIC DNA]</scope>
    <source>
        <strain evidence="1 2">SZMC22713</strain>
    </source>
</reference>
<gene>
    <name evidence="1" type="ORF">BD410DRAFT_846649</name>
</gene>
<dbReference type="AlphaFoldDB" id="A0A4Y7PEI2"/>
<dbReference type="Proteomes" id="UP000294933">
    <property type="component" value="Unassembled WGS sequence"/>
</dbReference>
<evidence type="ECO:0000313" key="2">
    <source>
        <dbReference type="Proteomes" id="UP000294933"/>
    </source>
</evidence>